<dbReference type="PANTHER" id="PTHR46116">
    <property type="entry name" value="(E3-INDEPENDENT) E2 UBIQUITIN-CONJUGATING ENZYME"/>
    <property type="match status" value="1"/>
</dbReference>
<dbReference type="GO" id="GO:0061631">
    <property type="term" value="F:ubiquitin conjugating enzyme activity"/>
    <property type="evidence" value="ECO:0007669"/>
    <property type="project" value="TreeGrafter"/>
</dbReference>
<comment type="caution">
    <text evidence="5">The sequence shown here is derived from an EMBL/GenBank/DDBJ whole genome shotgun (WGS) entry which is preliminary data.</text>
</comment>
<dbReference type="InterPro" id="IPR016135">
    <property type="entry name" value="UBQ-conjugating_enzyme/RWD"/>
</dbReference>
<evidence type="ECO:0000313" key="6">
    <source>
        <dbReference type="Proteomes" id="UP001202328"/>
    </source>
</evidence>
<dbReference type="Pfam" id="PF00179">
    <property type="entry name" value="UQ_con"/>
    <property type="match status" value="1"/>
</dbReference>
<keyword evidence="3" id="KW-0812">Transmembrane</keyword>
<dbReference type="Proteomes" id="UP001202328">
    <property type="component" value="Unassembled WGS sequence"/>
</dbReference>
<dbReference type="EMBL" id="JAJJMB010004170">
    <property type="protein sequence ID" value="KAI3943812.1"/>
    <property type="molecule type" value="Genomic_DNA"/>
</dbReference>
<gene>
    <name evidence="5" type="ORF">MKW98_004317</name>
</gene>
<name>A0AAD4XSL1_9MAGN</name>
<evidence type="ECO:0000259" key="4">
    <source>
        <dbReference type="PROSITE" id="PS50127"/>
    </source>
</evidence>
<keyword evidence="1" id="KW-0808">Transferase</keyword>
<protein>
    <recommendedName>
        <fullName evidence="4">UBC core domain-containing protein</fullName>
    </recommendedName>
</protein>
<evidence type="ECO:0000256" key="1">
    <source>
        <dbReference type="ARBA" id="ARBA00022679"/>
    </source>
</evidence>
<evidence type="ECO:0000256" key="2">
    <source>
        <dbReference type="ARBA" id="ARBA00022786"/>
    </source>
</evidence>
<accession>A0AAD4XSL1</accession>
<evidence type="ECO:0000313" key="5">
    <source>
        <dbReference type="EMBL" id="KAI3943812.1"/>
    </source>
</evidence>
<organism evidence="5 6">
    <name type="scientific">Papaver atlanticum</name>
    <dbReference type="NCBI Taxonomy" id="357466"/>
    <lineage>
        <taxon>Eukaryota</taxon>
        <taxon>Viridiplantae</taxon>
        <taxon>Streptophyta</taxon>
        <taxon>Embryophyta</taxon>
        <taxon>Tracheophyta</taxon>
        <taxon>Spermatophyta</taxon>
        <taxon>Magnoliopsida</taxon>
        <taxon>Ranunculales</taxon>
        <taxon>Papaveraceae</taxon>
        <taxon>Papaveroideae</taxon>
        <taxon>Papaver</taxon>
    </lineage>
</organism>
<dbReference type="InterPro" id="IPR000608">
    <property type="entry name" value="UBC"/>
</dbReference>
<dbReference type="PROSITE" id="PS50127">
    <property type="entry name" value="UBC_2"/>
    <property type="match status" value="1"/>
</dbReference>
<keyword evidence="6" id="KW-1185">Reference proteome</keyword>
<dbReference type="AlphaFoldDB" id="A0AAD4XSL1"/>
<dbReference type="SUPFAM" id="SSF54495">
    <property type="entry name" value="UBC-like"/>
    <property type="match status" value="1"/>
</dbReference>
<dbReference type="PANTHER" id="PTHR46116:SF41">
    <property type="entry name" value="UBIQUITIN-CONJUGATING ENZYME E2 25-RELATED"/>
    <property type="match status" value="1"/>
</dbReference>
<keyword evidence="2" id="KW-0833">Ubl conjugation pathway</keyword>
<feature type="domain" description="UBC core" evidence="4">
    <location>
        <begin position="50"/>
        <end position="206"/>
    </location>
</feature>
<sequence length="303" mass="35024">MDSNEKIKDEETIEIRIEGAKFKQFDIIEEASSFSDHHYYNRPPKNYSDQLRNKISEEWDILKERLPNSILVRANRERPDLLRAVIIGSQGSTYHDGLFFFDIQFPSKYPNIPPKIHYCCFDVISMNRHIAYAISLEALPRKNIPLSSSTSTVLGLLLLYHRILDHTANTREPAAFFDEQIYKSNWKTMVSVLNKPPKCFEEYVAQHFHDRAEAILTTCKAYISWRVDAVDLSVPSQETFAELESIYYKLVIAFEKNGSSLENLYKLRIDFNGKPACSMRTSIAFGITTCLIIINIVLLLYYG</sequence>
<evidence type="ECO:0000256" key="3">
    <source>
        <dbReference type="SAM" id="Phobius"/>
    </source>
</evidence>
<proteinExistence type="predicted"/>
<keyword evidence="3" id="KW-1133">Transmembrane helix</keyword>
<dbReference type="Gene3D" id="3.10.110.10">
    <property type="entry name" value="Ubiquitin Conjugating Enzyme"/>
    <property type="match status" value="1"/>
</dbReference>
<reference evidence="5" key="1">
    <citation type="submission" date="2022-04" db="EMBL/GenBank/DDBJ databases">
        <title>A functionally conserved STORR gene fusion in Papaver species that diverged 16.8 million years ago.</title>
        <authorList>
            <person name="Catania T."/>
        </authorList>
    </citation>
    <scope>NUCLEOTIDE SEQUENCE</scope>
    <source>
        <strain evidence="5">S-188037</strain>
    </source>
</reference>
<keyword evidence="3" id="KW-0472">Membrane</keyword>
<feature type="transmembrane region" description="Helical" evidence="3">
    <location>
        <begin position="283"/>
        <end position="302"/>
    </location>
</feature>